<sequence length="258" mass="28746">MFLRFFKPVWPLPALLTWALAWALLLLLGRLMPWWQALLAACILSTAASLWGDTWWRRAMIAAGFPLSFLVLWASQLPAWGLPAWGWLLPLGLLLLVYPLNAWRDAPVFPTPAQALQGLADVVKLPDQALVLDAGSGLGDGLRALRSELPQARLQGLEWSWPLALLCALRCPWARVRRGDIWLTDWSGYQLVYLFQRPESMGRAAVKAATEMRPGSWLVSLDFQLPGVEATACLQGNSRHQVWIYAMPLDGAEPAQAD</sequence>
<comment type="caution">
    <text evidence="5">The sequence shown here is derived from an EMBL/GenBank/DDBJ whole genome shotgun (WGS) entry which is preliminary data.</text>
</comment>
<evidence type="ECO:0000256" key="3">
    <source>
        <dbReference type="ARBA" id="ARBA00022691"/>
    </source>
</evidence>
<feature type="transmembrane region" description="Helical" evidence="4">
    <location>
        <begin position="82"/>
        <end position="100"/>
    </location>
</feature>
<name>A0ABV3ZTQ1_9BURK</name>
<dbReference type="Proteomes" id="UP001561046">
    <property type="component" value="Unassembled WGS sequence"/>
</dbReference>
<keyword evidence="2" id="KW-0808">Transferase</keyword>
<keyword evidence="1 5" id="KW-0489">Methyltransferase</keyword>
<organism evidence="5 6">
    <name type="scientific">Comamonas guangdongensis</name>
    <dbReference type="NCBI Taxonomy" id="510515"/>
    <lineage>
        <taxon>Bacteria</taxon>
        <taxon>Pseudomonadati</taxon>
        <taxon>Pseudomonadota</taxon>
        <taxon>Betaproteobacteria</taxon>
        <taxon>Burkholderiales</taxon>
        <taxon>Comamonadaceae</taxon>
        <taxon>Comamonas</taxon>
    </lineage>
</organism>
<dbReference type="GO" id="GO:0008168">
    <property type="term" value="F:methyltransferase activity"/>
    <property type="evidence" value="ECO:0007669"/>
    <property type="project" value="UniProtKB-KW"/>
</dbReference>
<keyword evidence="3" id="KW-0949">S-adenosyl-L-methionine</keyword>
<accession>A0ABV3ZTQ1</accession>
<reference evidence="5 6" key="1">
    <citation type="journal article" date="2013" name="Int. J. Syst. Evol. Microbiol.">
        <title>Comamonas guangdongensis sp. nov., isolated from subterranean forest sediment, and emended description of the genus Comamonas.</title>
        <authorList>
            <person name="Zhang J."/>
            <person name="Wang Y."/>
            <person name="Zhou S."/>
            <person name="Wu C."/>
            <person name="He J."/>
            <person name="Li F."/>
        </authorList>
    </citation>
    <scope>NUCLEOTIDE SEQUENCE [LARGE SCALE GENOMIC DNA]</scope>
    <source>
        <strain evidence="5 6">CCTCC AB2011133</strain>
    </source>
</reference>
<keyword evidence="4" id="KW-0812">Transmembrane</keyword>
<dbReference type="InterPro" id="IPR026170">
    <property type="entry name" value="FAM173A/B"/>
</dbReference>
<proteinExistence type="predicted"/>
<dbReference type="RefSeq" id="WP_369338120.1">
    <property type="nucleotide sequence ID" value="NZ_JBFYGN010000007.1"/>
</dbReference>
<protein>
    <submittedName>
        <fullName evidence="5">Class I SAM-dependent methyltransferase</fullName>
    </submittedName>
</protein>
<dbReference type="InterPro" id="IPR029063">
    <property type="entry name" value="SAM-dependent_MTases_sf"/>
</dbReference>
<gene>
    <name evidence="5" type="ORF">AB6724_08750</name>
</gene>
<keyword evidence="4" id="KW-0472">Membrane</keyword>
<dbReference type="GO" id="GO:0032259">
    <property type="term" value="P:methylation"/>
    <property type="evidence" value="ECO:0007669"/>
    <property type="project" value="UniProtKB-KW"/>
</dbReference>
<feature type="transmembrane region" description="Helical" evidence="4">
    <location>
        <begin position="34"/>
        <end position="52"/>
    </location>
</feature>
<dbReference type="PANTHER" id="PTHR13610:SF9">
    <property type="entry name" value="FI06469P"/>
    <property type="match status" value="1"/>
</dbReference>
<evidence type="ECO:0000256" key="4">
    <source>
        <dbReference type="SAM" id="Phobius"/>
    </source>
</evidence>
<dbReference type="SUPFAM" id="SSF53335">
    <property type="entry name" value="S-adenosyl-L-methionine-dependent methyltransferases"/>
    <property type="match status" value="1"/>
</dbReference>
<keyword evidence="6" id="KW-1185">Reference proteome</keyword>
<dbReference type="Gene3D" id="3.40.50.150">
    <property type="entry name" value="Vaccinia Virus protein VP39"/>
    <property type="match status" value="1"/>
</dbReference>
<keyword evidence="4" id="KW-1133">Transmembrane helix</keyword>
<evidence type="ECO:0000256" key="2">
    <source>
        <dbReference type="ARBA" id="ARBA00022679"/>
    </source>
</evidence>
<dbReference type="EMBL" id="JBFYGN010000007">
    <property type="protein sequence ID" value="MEX8192928.1"/>
    <property type="molecule type" value="Genomic_DNA"/>
</dbReference>
<evidence type="ECO:0000313" key="5">
    <source>
        <dbReference type="EMBL" id="MEX8192928.1"/>
    </source>
</evidence>
<evidence type="ECO:0000313" key="6">
    <source>
        <dbReference type="Proteomes" id="UP001561046"/>
    </source>
</evidence>
<evidence type="ECO:0000256" key="1">
    <source>
        <dbReference type="ARBA" id="ARBA00022603"/>
    </source>
</evidence>
<feature type="transmembrane region" description="Helical" evidence="4">
    <location>
        <begin position="9"/>
        <end position="28"/>
    </location>
</feature>
<dbReference type="PANTHER" id="PTHR13610">
    <property type="entry name" value="METHYLTRANSFERASE DOMAIN-CONTAINING PROTEIN"/>
    <property type="match status" value="1"/>
</dbReference>